<gene>
    <name evidence="9" type="ORF">HMPREF0202_02713</name>
</gene>
<evidence type="ECO:0000256" key="4">
    <source>
        <dbReference type="ARBA" id="ARBA00022692"/>
    </source>
</evidence>
<feature type="transmembrane region" description="Helical" evidence="7">
    <location>
        <begin position="42"/>
        <end position="64"/>
    </location>
</feature>
<evidence type="ECO:0000256" key="6">
    <source>
        <dbReference type="ARBA" id="ARBA00023136"/>
    </source>
</evidence>
<sequence>MITPLKLSLSIVFLSLTFNLLFSIILYFSFNNKNNLKKIIEFIVTLPIFLPPSVIGYMLIIFLGKNSFIGKVFYNLFSFRFIFSFEGAAIAAIIVSLPIIYQGVKVGFDTIDKAYIETAQCLGVSKLNMIKYVYLPLSYRKVFSGVILGIGRAFGEFGATILIAGNIPGRTQTLPLALYSAIESGNYSSANEVLIILLFFSGLFLILYILLTKKES</sequence>
<evidence type="ECO:0000259" key="8">
    <source>
        <dbReference type="PROSITE" id="PS50928"/>
    </source>
</evidence>
<dbReference type="PANTHER" id="PTHR30183:SF3">
    <property type="entry name" value="MOLYBDENUM TRANSPORT SYSTEM PERMEASE PROTEIN MODB"/>
    <property type="match status" value="1"/>
</dbReference>
<dbReference type="HOGENOM" id="CLU_016047_14_3_0"/>
<evidence type="ECO:0000256" key="2">
    <source>
        <dbReference type="ARBA" id="ARBA00022448"/>
    </source>
</evidence>
<dbReference type="STRING" id="1319815.HMPREF0202_02713"/>
<dbReference type="PANTHER" id="PTHR30183">
    <property type="entry name" value="MOLYBDENUM TRANSPORT SYSTEM PERMEASE PROTEIN MODB"/>
    <property type="match status" value="1"/>
</dbReference>
<name>U7V5B8_9FUSO</name>
<evidence type="ECO:0000313" key="9">
    <source>
        <dbReference type="EMBL" id="ERT65958.1"/>
    </source>
</evidence>
<proteinExistence type="inferred from homology"/>
<dbReference type="RefSeq" id="WP_023052241.1">
    <property type="nucleotide sequence ID" value="NZ_KI518125.1"/>
</dbReference>
<dbReference type="SUPFAM" id="SSF161098">
    <property type="entry name" value="MetI-like"/>
    <property type="match status" value="1"/>
</dbReference>
<dbReference type="AlphaFoldDB" id="U7V5B8"/>
<dbReference type="PATRIC" id="fig|1319815.3.peg.2593"/>
<dbReference type="InterPro" id="IPR000515">
    <property type="entry name" value="MetI-like"/>
</dbReference>
<feature type="domain" description="ABC transmembrane type-1" evidence="8">
    <location>
        <begin position="5"/>
        <end position="211"/>
    </location>
</feature>
<dbReference type="PROSITE" id="PS50928">
    <property type="entry name" value="ABC_TM1"/>
    <property type="match status" value="1"/>
</dbReference>
<comment type="subcellular location">
    <subcellularLocation>
        <location evidence="1 7">Cell membrane</location>
        <topology evidence="1 7">Multi-pass membrane protein</topology>
    </subcellularLocation>
</comment>
<dbReference type="Proteomes" id="UP000017081">
    <property type="component" value="Unassembled WGS sequence"/>
</dbReference>
<dbReference type="eggNOG" id="COG4149">
    <property type="taxonomic scope" value="Bacteria"/>
</dbReference>
<dbReference type="Gene3D" id="1.10.3720.10">
    <property type="entry name" value="MetI-like"/>
    <property type="match status" value="1"/>
</dbReference>
<keyword evidence="2 7" id="KW-0813">Transport</keyword>
<dbReference type="GO" id="GO:0005886">
    <property type="term" value="C:plasma membrane"/>
    <property type="evidence" value="ECO:0007669"/>
    <property type="project" value="UniProtKB-SubCell"/>
</dbReference>
<keyword evidence="10" id="KW-1185">Reference proteome</keyword>
<feature type="transmembrane region" description="Helical" evidence="7">
    <location>
        <begin position="193"/>
        <end position="211"/>
    </location>
</feature>
<accession>U7V5B8</accession>
<comment type="similarity">
    <text evidence="7">Belongs to the binding-protein-dependent transport system permease family.</text>
</comment>
<feature type="transmembrane region" description="Helical" evidence="7">
    <location>
        <begin position="76"/>
        <end position="101"/>
    </location>
</feature>
<evidence type="ECO:0000256" key="1">
    <source>
        <dbReference type="ARBA" id="ARBA00004651"/>
    </source>
</evidence>
<keyword evidence="6 7" id="KW-0472">Membrane</keyword>
<evidence type="ECO:0000313" key="10">
    <source>
        <dbReference type="Proteomes" id="UP000017081"/>
    </source>
</evidence>
<dbReference type="GO" id="GO:0055085">
    <property type="term" value="P:transmembrane transport"/>
    <property type="evidence" value="ECO:0007669"/>
    <property type="project" value="InterPro"/>
</dbReference>
<evidence type="ECO:0000256" key="5">
    <source>
        <dbReference type="ARBA" id="ARBA00022989"/>
    </source>
</evidence>
<keyword evidence="3" id="KW-1003">Cell membrane</keyword>
<organism evidence="9 10">
    <name type="scientific">Cetobacterium somerae ATCC BAA-474</name>
    <dbReference type="NCBI Taxonomy" id="1319815"/>
    <lineage>
        <taxon>Bacteria</taxon>
        <taxon>Fusobacteriati</taxon>
        <taxon>Fusobacteriota</taxon>
        <taxon>Fusobacteriia</taxon>
        <taxon>Fusobacteriales</taxon>
        <taxon>Fusobacteriaceae</taxon>
        <taxon>Cetobacterium</taxon>
    </lineage>
</organism>
<protein>
    <submittedName>
        <fullName evidence="9">ABC transporter, permease protein</fullName>
    </submittedName>
</protein>
<dbReference type="CDD" id="cd06261">
    <property type="entry name" value="TM_PBP2"/>
    <property type="match status" value="1"/>
</dbReference>
<evidence type="ECO:0000256" key="3">
    <source>
        <dbReference type="ARBA" id="ARBA00022475"/>
    </source>
</evidence>
<dbReference type="InterPro" id="IPR035906">
    <property type="entry name" value="MetI-like_sf"/>
</dbReference>
<evidence type="ECO:0000256" key="7">
    <source>
        <dbReference type="RuleBase" id="RU363032"/>
    </source>
</evidence>
<keyword evidence="4 7" id="KW-0812">Transmembrane</keyword>
<dbReference type="EMBL" id="AXZF01000153">
    <property type="protein sequence ID" value="ERT65958.1"/>
    <property type="molecule type" value="Genomic_DNA"/>
</dbReference>
<dbReference type="Pfam" id="PF00528">
    <property type="entry name" value="BPD_transp_1"/>
    <property type="match status" value="1"/>
</dbReference>
<feature type="transmembrane region" description="Helical" evidence="7">
    <location>
        <begin position="7"/>
        <end position="30"/>
    </location>
</feature>
<keyword evidence="5 7" id="KW-1133">Transmembrane helix</keyword>
<comment type="caution">
    <text evidence="9">The sequence shown here is derived from an EMBL/GenBank/DDBJ whole genome shotgun (WGS) entry which is preliminary data.</text>
</comment>
<reference evidence="9 10" key="1">
    <citation type="submission" date="2013-08" db="EMBL/GenBank/DDBJ databases">
        <authorList>
            <person name="Weinstock G."/>
            <person name="Sodergren E."/>
            <person name="Wylie T."/>
            <person name="Fulton L."/>
            <person name="Fulton R."/>
            <person name="Fronick C."/>
            <person name="O'Laughlin M."/>
            <person name="Godfrey J."/>
            <person name="Miner T."/>
            <person name="Herter B."/>
            <person name="Appelbaum E."/>
            <person name="Cordes M."/>
            <person name="Lek S."/>
            <person name="Wollam A."/>
            <person name="Pepin K.H."/>
            <person name="Palsikar V.B."/>
            <person name="Mitreva M."/>
            <person name="Wilson R.K."/>
        </authorList>
    </citation>
    <scope>NUCLEOTIDE SEQUENCE [LARGE SCALE GENOMIC DNA]</scope>
    <source>
        <strain evidence="9 10">ATCC BAA-474</strain>
    </source>
</reference>